<reference evidence="1 2" key="1">
    <citation type="journal article" date="2020" name="Nature">
        <title>Six reference-quality genomes reveal evolution of bat adaptations.</title>
        <authorList>
            <person name="Jebb D."/>
            <person name="Huang Z."/>
            <person name="Pippel M."/>
            <person name="Hughes G.M."/>
            <person name="Lavrichenko K."/>
            <person name="Devanna P."/>
            <person name="Winkler S."/>
            <person name="Jermiin L.S."/>
            <person name="Skirmuntt E.C."/>
            <person name="Katzourakis A."/>
            <person name="Burkitt-Gray L."/>
            <person name="Ray D.A."/>
            <person name="Sullivan K.A.M."/>
            <person name="Roscito J.G."/>
            <person name="Kirilenko B.M."/>
            <person name="Davalos L.M."/>
            <person name="Corthals A.P."/>
            <person name="Power M.L."/>
            <person name="Jones G."/>
            <person name="Ransome R.D."/>
            <person name="Dechmann D.K.N."/>
            <person name="Locatelli A.G."/>
            <person name="Puechmaille S.J."/>
            <person name="Fedrigo O."/>
            <person name="Jarvis E.D."/>
            <person name="Hiller M."/>
            <person name="Vernes S.C."/>
            <person name="Myers E.W."/>
            <person name="Teeling E.C."/>
        </authorList>
    </citation>
    <scope>NUCLEOTIDE SEQUENCE [LARGE SCALE GENOMIC DNA]</scope>
    <source>
        <strain evidence="1">MMolMol1</strain>
        <tissue evidence="1">Muscle</tissue>
    </source>
</reference>
<gene>
    <name evidence="1" type="ORF">HJG59_008945</name>
</gene>
<dbReference type="AlphaFoldDB" id="A0A7J8EEH2"/>
<evidence type="ECO:0000313" key="1">
    <source>
        <dbReference type="EMBL" id="KAF6433897.1"/>
    </source>
</evidence>
<keyword evidence="2" id="KW-1185">Reference proteome</keyword>
<sequence>MGPPEGLKNPVDAEQRLPLSQRQACWGHPTTALTASPRPLQCTPPCVDLGWKLPSPSWACRRLSMGQCMAQKWVSPGDWPPAGALPRGHPLTLDFTATMKARWSSTPGFDGAFLEDSVWL</sequence>
<dbReference type="InParanoid" id="A0A7J8EEH2"/>
<protein>
    <submittedName>
        <fullName evidence="1">Uncharacterized protein</fullName>
    </submittedName>
</protein>
<organism evidence="1 2">
    <name type="scientific">Molossus molossus</name>
    <name type="common">Pallas' mastiff bat</name>
    <name type="synonym">Vespertilio molossus</name>
    <dbReference type="NCBI Taxonomy" id="27622"/>
    <lineage>
        <taxon>Eukaryota</taxon>
        <taxon>Metazoa</taxon>
        <taxon>Chordata</taxon>
        <taxon>Craniata</taxon>
        <taxon>Vertebrata</taxon>
        <taxon>Euteleostomi</taxon>
        <taxon>Mammalia</taxon>
        <taxon>Eutheria</taxon>
        <taxon>Laurasiatheria</taxon>
        <taxon>Chiroptera</taxon>
        <taxon>Yangochiroptera</taxon>
        <taxon>Molossidae</taxon>
        <taxon>Molossus</taxon>
    </lineage>
</organism>
<proteinExistence type="predicted"/>
<dbReference type="Proteomes" id="UP000550707">
    <property type="component" value="Unassembled WGS sequence"/>
</dbReference>
<accession>A0A7J8EEH2</accession>
<dbReference type="EMBL" id="JACASF010000014">
    <property type="protein sequence ID" value="KAF6433897.1"/>
    <property type="molecule type" value="Genomic_DNA"/>
</dbReference>
<comment type="caution">
    <text evidence="1">The sequence shown here is derived from an EMBL/GenBank/DDBJ whole genome shotgun (WGS) entry which is preliminary data.</text>
</comment>
<name>A0A7J8EEH2_MOLMO</name>
<evidence type="ECO:0000313" key="2">
    <source>
        <dbReference type="Proteomes" id="UP000550707"/>
    </source>
</evidence>